<feature type="domain" description="GGDEF" evidence="2">
    <location>
        <begin position="56"/>
        <end position="189"/>
    </location>
</feature>
<dbReference type="InterPro" id="IPR001633">
    <property type="entry name" value="EAL_dom"/>
</dbReference>
<dbReference type="InterPro" id="IPR000160">
    <property type="entry name" value="GGDEF_dom"/>
</dbReference>
<dbReference type="PANTHER" id="PTHR44757:SF2">
    <property type="entry name" value="BIOFILM ARCHITECTURE MAINTENANCE PROTEIN MBAA"/>
    <property type="match status" value="1"/>
</dbReference>
<dbReference type="PROSITE" id="PS50887">
    <property type="entry name" value="GGDEF"/>
    <property type="match status" value="1"/>
</dbReference>
<dbReference type="PROSITE" id="PS50883">
    <property type="entry name" value="EAL"/>
    <property type="match status" value="1"/>
</dbReference>
<dbReference type="InterPro" id="IPR035919">
    <property type="entry name" value="EAL_sf"/>
</dbReference>
<organism evidence="3 4">
    <name type="scientific">Aquipuribacter nitratireducens</name>
    <dbReference type="NCBI Taxonomy" id="650104"/>
    <lineage>
        <taxon>Bacteria</taxon>
        <taxon>Bacillati</taxon>
        <taxon>Actinomycetota</taxon>
        <taxon>Actinomycetes</taxon>
        <taxon>Micrococcales</taxon>
        <taxon>Intrasporangiaceae</taxon>
        <taxon>Aquipuribacter</taxon>
    </lineage>
</organism>
<dbReference type="RefSeq" id="WP_340267711.1">
    <property type="nucleotide sequence ID" value="NZ_JBBEOG010000002.1"/>
</dbReference>
<dbReference type="SMART" id="SM00052">
    <property type="entry name" value="EAL"/>
    <property type="match status" value="1"/>
</dbReference>
<dbReference type="CDD" id="cd01948">
    <property type="entry name" value="EAL"/>
    <property type="match status" value="1"/>
</dbReference>
<accession>A0ABW0GLL0</accession>
<evidence type="ECO:0000259" key="2">
    <source>
        <dbReference type="PROSITE" id="PS50887"/>
    </source>
</evidence>
<comment type="caution">
    <text evidence="3">The sequence shown here is derived from an EMBL/GenBank/DDBJ whole genome shotgun (WGS) entry which is preliminary data.</text>
</comment>
<dbReference type="CDD" id="cd01949">
    <property type="entry name" value="GGDEF"/>
    <property type="match status" value="1"/>
</dbReference>
<proteinExistence type="predicted"/>
<evidence type="ECO:0000259" key="1">
    <source>
        <dbReference type="PROSITE" id="PS50883"/>
    </source>
</evidence>
<dbReference type="Proteomes" id="UP001596122">
    <property type="component" value="Unassembled WGS sequence"/>
</dbReference>
<sequence length="442" mass="47246">MPVGAPRAAMDLGGLLVRPRRPAGEGGTDPLTGLPGRGVLERRTADALQRGRSERRGVGLVVCGVDRLSTVNYRLGRDGGDEVLRLVAERLGRVVTGRGTLHRLAGDEFALLVEDLRHPGDLRSVAAGMLRAVRHPLTTGRGDMVATSVSLGVASVGWDGAERDLLREADLAMHRAKDAGRDRVVVFDERLRAHAESAAEAERRLRAALRDGELRLHLQPIVDLATGDQVASEGLVRLVDSHGAVTMPSDFISVAEDRGLVSEIDRWALARGVALLAADVVPAVTVNLSARTFDRIDVPGRVVAAVEERGVDPSRLHLEITESTLAASETTVVQALEQLRAFGCGIAVDDFGTGYSSLAHLAGYPADTLKIDRSFVQGLGRTTREDAVVQAVIAIAHAHDMLVVAEGVERQEQARQLLAMGCDRAQGWYFGRPVDPRSGSTG</sequence>
<evidence type="ECO:0000313" key="4">
    <source>
        <dbReference type="Proteomes" id="UP001596122"/>
    </source>
</evidence>
<dbReference type="InterPro" id="IPR052155">
    <property type="entry name" value="Biofilm_reg_signaling"/>
</dbReference>
<dbReference type="NCBIfam" id="TIGR00254">
    <property type="entry name" value="GGDEF"/>
    <property type="match status" value="1"/>
</dbReference>
<protein>
    <submittedName>
        <fullName evidence="3">Bifunctional diguanylate cyclase/phosphodiesterase</fullName>
    </submittedName>
</protein>
<dbReference type="EMBL" id="JBHSLD010000007">
    <property type="protein sequence ID" value="MFC5380742.1"/>
    <property type="molecule type" value="Genomic_DNA"/>
</dbReference>
<reference evidence="4" key="1">
    <citation type="journal article" date="2019" name="Int. J. Syst. Evol. Microbiol.">
        <title>The Global Catalogue of Microorganisms (GCM) 10K type strain sequencing project: providing services to taxonomists for standard genome sequencing and annotation.</title>
        <authorList>
            <consortium name="The Broad Institute Genomics Platform"/>
            <consortium name="The Broad Institute Genome Sequencing Center for Infectious Disease"/>
            <person name="Wu L."/>
            <person name="Ma J."/>
        </authorList>
    </citation>
    <scope>NUCLEOTIDE SEQUENCE [LARGE SCALE GENOMIC DNA]</scope>
    <source>
        <strain evidence="4">CCUG 43114</strain>
    </source>
</reference>
<keyword evidence="4" id="KW-1185">Reference proteome</keyword>
<dbReference type="Gene3D" id="3.30.70.270">
    <property type="match status" value="1"/>
</dbReference>
<name>A0ABW0GLL0_9MICO</name>
<dbReference type="PANTHER" id="PTHR44757">
    <property type="entry name" value="DIGUANYLATE CYCLASE DGCP"/>
    <property type="match status" value="1"/>
</dbReference>
<evidence type="ECO:0000313" key="3">
    <source>
        <dbReference type="EMBL" id="MFC5380742.1"/>
    </source>
</evidence>
<gene>
    <name evidence="3" type="ORF">ACFPJ6_08065</name>
</gene>
<dbReference type="InterPro" id="IPR029787">
    <property type="entry name" value="Nucleotide_cyclase"/>
</dbReference>
<feature type="domain" description="EAL" evidence="1">
    <location>
        <begin position="198"/>
        <end position="442"/>
    </location>
</feature>
<dbReference type="SUPFAM" id="SSF55073">
    <property type="entry name" value="Nucleotide cyclase"/>
    <property type="match status" value="1"/>
</dbReference>
<dbReference type="Pfam" id="PF00563">
    <property type="entry name" value="EAL"/>
    <property type="match status" value="1"/>
</dbReference>
<dbReference type="Pfam" id="PF00990">
    <property type="entry name" value="GGDEF"/>
    <property type="match status" value="1"/>
</dbReference>
<dbReference type="SUPFAM" id="SSF141868">
    <property type="entry name" value="EAL domain-like"/>
    <property type="match status" value="1"/>
</dbReference>
<dbReference type="InterPro" id="IPR043128">
    <property type="entry name" value="Rev_trsase/Diguanyl_cyclase"/>
</dbReference>
<dbReference type="Gene3D" id="3.20.20.450">
    <property type="entry name" value="EAL domain"/>
    <property type="match status" value="1"/>
</dbReference>
<dbReference type="SMART" id="SM00267">
    <property type="entry name" value="GGDEF"/>
    <property type="match status" value="1"/>
</dbReference>